<dbReference type="EMBL" id="WTYV01000001">
    <property type="protein sequence ID" value="MXO70833.1"/>
    <property type="molecule type" value="Genomic_DNA"/>
</dbReference>
<name>A0A844YYM6_9SPHN</name>
<reference evidence="5 6" key="1">
    <citation type="submission" date="2019-12" db="EMBL/GenBank/DDBJ databases">
        <title>Genomic-based taxomic classification of the family Erythrobacteraceae.</title>
        <authorList>
            <person name="Xu L."/>
        </authorList>
    </citation>
    <scope>NUCLEOTIDE SEQUENCE [LARGE SCALE GENOMIC DNA]</scope>
    <source>
        <strain evidence="5 6">M0322</strain>
    </source>
</reference>
<dbReference type="InterPro" id="IPR002123">
    <property type="entry name" value="Plipid/glycerol_acylTrfase"/>
</dbReference>
<keyword evidence="6" id="KW-1185">Reference proteome</keyword>
<evidence type="ECO:0000256" key="1">
    <source>
        <dbReference type="ARBA" id="ARBA00005189"/>
    </source>
</evidence>
<dbReference type="GO" id="GO:0003841">
    <property type="term" value="F:1-acylglycerol-3-phosphate O-acyltransferase activity"/>
    <property type="evidence" value="ECO:0007669"/>
    <property type="project" value="TreeGrafter"/>
</dbReference>
<comment type="pathway">
    <text evidence="1">Lipid metabolism.</text>
</comment>
<organism evidence="5 6">
    <name type="scientific">Alteraurantiacibacter buctensis</name>
    <dbReference type="NCBI Taxonomy" id="1503981"/>
    <lineage>
        <taxon>Bacteria</taxon>
        <taxon>Pseudomonadati</taxon>
        <taxon>Pseudomonadota</taxon>
        <taxon>Alphaproteobacteria</taxon>
        <taxon>Sphingomonadales</taxon>
        <taxon>Erythrobacteraceae</taxon>
        <taxon>Alteraurantiacibacter</taxon>
    </lineage>
</organism>
<evidence type="ECO:0000256" key="3">
    <source>
        <dbReference type="ARBA" id="ARBA00023315"/>
    </source>
</evidence>
<dbReference type="Proteomes" id="UP000466966">
    <property type="component" value="Unassembled WGS sequence"/>
</dbReference>
<dbReference type="SUPFAM" id="SSF69593">
    <property type="entry name" value="Glycerol-3-phosphate (1)-acyltransferase"/>
    <property type="match status" value="1"/>
</dbReference>
<proteinExistence type="predicted"/>
<evidence type="ECO:0000313" key="6">
    <source>
        <dbReference type="Proteomes" id="UP000466966"/>
    </source>
</evidence>
<dbReference type="PANTHER" id="PTHR10434">
    <property type="entry name" value="1-ACYL-SN-GLYCEROL-3-PHOSPHATE ACYLTRANSFERASE"/>
    <property type="match status" value="1"/>
</dbReference>
<comment type="caution">
    <text evidence="5">The sequence shown here is derived from an EMBL/GenBank/DDBJ whole genome shotgun (WGS) entry which is preliminary data.</text>
</comment>
<protein>
    <submittedName>
        <fullName evidence="5">Acyltransferase</fullName>
    </submittedName>
</protein>
<dbReference type="CDD" id="cd07988">
    <property type="entry name" value="LPLAT_ABO13168-like"/>
    <property type="match status" value="1"/>
</dbReference>
<dbReference type="Pfam" id="PF01553">
    <property type="entry name" value="Acyltransferase"/>
    <property type="match status" value="1"/>
</dbReference>
<dbReference type="OrthoDB" id="9796839at2"/>
<evidence type="ECO:0000259" key="4">
    <source>
        <dbReference type="SMART" id="SM00563"/>
    </source>
</evidence>
<dbReference type="PANTHER" id="PTHR10434:SF9">
    <property type="entry name" value="PHOSPHOLIPID_GLYCEROL ACYLTRANSFERASE DOMAIN-CONTAINING PROTEIN"/>
    <property type="match status" value="1"/>
</dbReference>
<accession>A0A844YYM6</accession>
<feature type="domain" description="Phospholipid/glycerol acyltransferase" evidence="4">
    <location>
        <begin position="27"/>
        <end position="139"/>
    </location>
</feature>
<keyword evidence="3 5" id="KW-0012">Acyltransferase</keyword>
<keyword evidence="2 5" id="KW-0808">Transferase</keyword>
<dbReference type="GO" id="GO:0006654">
    <property type="term" value="P:phosphatidic acid biosynthetic process"/>
    <property type="evidence" value="ECO:0007669"/>
    <property type="project" value="TreeGrafter"/>
</dbReference>
<dbReference type="AlphaFoldDB" id="A0A844YYM6"/>
<evidence type="ECO:0000313" key="5">
    <source>
        <dbReference type="EMBL" id="MXO70833.1"/>
    </source>
</evidence>
<dbReference type="SMART" id="SM00563">
    <property type="entry name" value="PlsC"/>
    <property type="match status" value="1"/>
</dbReference>
<gene>
    <name evidence="5" type="ORF">GRI99_04190</name>
</gene>
<evidence type="ECO:0000256" key="2">
    <source>
        <dbReference type="ARBA" id="ARBA00022679"/>
    </source>
</evidence>
<sequence>MWRLLGWLFRVKGWRVEGRAPDLPKFIIVGAPHTSNWDFVFFAGAVEQLGIEPSFIGKHTLFRWPLRRFMYDMGGMPVDRSKPGGYVRSVIRGFEQAGRMALVIAPEGTRGSTGKWRSGFYHIAMGAQVPIVPAWVDHQRMVGGMGDPVMPTGDYRADMLRLLAYYRRVMPRCPRWDVLEASLPPGGEGSAGG</sequence>